<reference evidence="2" key="1">
    <citation type="submission" date="2016-10" db="EMBL/GenBank/DDBJ databases">
        <authorList>
            <person name="Varghese N."/>
            <person name="Submissions S."/>
        </authorList>
    </citation>
    <scope>NUCLEOTIDE SEQUENCE [LARGE SCALE GENOMIC DNA]</scope>
    <source>
        <strain evidence="2">B48,IBRC-M 10115,DSM 25386,CECT 8001</strain>
    </source>
</reference>
<keyword evidence="2" id="KW-1185">Reference proteome</keyword>
<accession>A0A1H7W1T5</accession>
<gene>
    <name evidence="1" type="ORF">SAMN05192533_101211</name>
</gene>
<proteinExistence type="predicted"/>
<dbReference type="AlphaFoldDB" id="A0A1H7W1T5"/>
<dbReference type="STRING" id="930146.SAMN05192533_101211"/>
<dbReference type="Proteomes" id="UP000198553">
    <property type="component" value="Unassembled WGS sequence"/>
</dbReference>
<name>A0A1H7W1T5_9BACI</name>
<dbReference type="EMBL" id="FOBW01000001">
    <property type="protein sequence ID" value="SEM14967.1"/>
    <property type="molecule type" value="Genomic_DNA"/>
</dbReference>
<evidence type="ECO:0000313" key="1">
    <source>
        <dbReference type="EMBL" id="SEM14967.1"/>
    </source>
</evidence>
<protein>
    <submittedName>
        <fullName evidence="1">Uncharacterized protein</fullName>
    </submittedName>
</protein>
<dbReference type="RefSeq" id="WP_280139918.1">
    <property type="nucleotide sequence ID" value="NZ_FOBW01000001.1"/>
</dbReference>
<organism evidence="1 2">
    <name type="scientific">Mesobacillus persicus</name>
    <dbReference type="NCBI Taxonomy" id="930146"/>
    <lineage>
        <taxon>Bacteria</taxon>
        <taxon>Bacillati</taxon>
        <taxon>Bacillota</taxon>
        <taxon>Bacilli</taxon>
        <taxon>Bacillales</taxon>
        <taxon>Bacillaceae</taxon>
        <taxon>Mesobacillus</taxon>
    </lineage>
</organism>
<sequence length="40" mass="4607">MIKKWTIAGIVYLLLVIGGYGIYTTTFQPDTTPYMEEKNH</sequence>
<evidence type="ECO:0000313" key="2">
    <source>
        <dbReference type="Proteomes" id="UP000198553"/>
    </source>
</evidence>